<feature type="compositionally biased region" description="Basic and acidic residues" evidence="1">
    <location>
        <begin position="1"/>
        <end position="35"/>
    </location>
</feature>
<evidence type="ECO:0000313" key="3">
    <source>
        <dbReference type="Proteomes" id="UP000599578"/>
    </source>
</evidence>
<proteinExistence type="predicted"/>
<comment type="caution">
    <text evidence="2">The sequence shown here is derived from an EMBL/GenBank/DDBJ whole genome shotgun (WGS) entry which is preliminary data.</text>
</comment>
<name>A0A917ZA96_9GAMM</name>
<accession>A0A917ZA96</accession>
<dbReference type="Proteomes" id="UP000599578">
    <property type="component" value="Unassembled WGS sequence"/>
</dbReference>
<organism evidence="2 3">
    <name type="scientific">Marinobacterium nitratireducens</name>
    <dbReference type="NCBI Taxonomy" id="518897"/>
    <lineage>
        <taxon>Bacteria</taxon>
        <taxon>Pseudomonadati</taxon>
        <taxon>Pseudomonadota</taxon>
        <taxon>Gammaproteobacteria</taxon>
        <taxon>Oceanospirillales</taxon>
        <taxon>Oceanospirillaceae</taxon>
        <taxon>Marinobacterium</taxon>
    </lineage>
</organism>
<sequence>MTDDNKEWSGIERRSGEDRRKQPDRREDIRFEPGKKDRRKNKGRRKEDQDPWSKGTV</sequence>
<feature type="region of interest" description="Disordered" evidence="1">
    <location>
        <begin position="1"/>
        <end position="57"/>
    </location>
</feature>
<gene>
    <name evidence="2" type="ORF">GCM10011348_13800</name>
</gene>
<reference evidence="2 3" key="1">
    <citation type="journal article" date="2014" name="Int. J. Syst. Evol. Microbiol.">
        <title>Complete genome sequence of Corynebacterium casei LMG S-19264T (=DSM 44701T), isolated from a smear-ripened cheese.</title>
        <authorList>
            <consortium name="US DOE Joint Genome Institute (JGI-PGF)"/>
            <person name="Walter F."/>
            <person name="Albersmeier A."/>
            <person name="Kalinowski J."/>
            <person name="Ruckert C."/>
        </authorList>
    </citation>
    <scope>NUCLEOTIDE SEQUENCE [LARGE SCALE GENOMIC DNA]</scope>
    <source>
        <strain evidence="2 3">CGMCC 1.7286</strain>
    </source>
</reference>
<dbReference type="EMBL" id="BMLT01000003">
    <property type="protein sequence ID" value="GGO79468.1"/>
    <property type="molecule type" value="Genomic_DNA"/>
</dbReference>
<dbReference type="AlphaFoldDB" id="A0A917ZA96"/>
<keyword evidence="3" id="KW-1185">Reference proteome</keyword>
<evidence type="ECO:0000256" key="1">
    <source>
        <dbReference type="SAM" id="MobiDB-lite"/>
    </source>
</evidence>
<evidence type="ECO:0000313" key="2">
    <source>
        <dbReference type="EMBL" id="GGO79468.1"/>
    </source>
</evidence>
<protein>
    <submittedName>
        <fullName evidence="2">Uncharacterized protein</fullName>
    </submittedName>
</protein>
<dbReference type="RefSeq" id="WP_188859801.1">
    <property type="nucleotide sequence ID" value="NZ_BMLT01000003.1"/>
</dbReference>